<dbReference type="EC" id="3.1.22.1" evidence="3"/>
<dbReference type="OrthoDB" id="10261598at2759"/>
<reference evidence="7" key="1">
    <citation type="submission" date="2025-08" db="UniProtKB">
        <authorList>
            <consortium name="RefSeq"/>
        </authorList>
    </citation>
    <scope>IDENTIFICATION</scope>
</reference>
<dbReference type="GeneID" id="115471880"/>
<accession>A0A6P7YFL0</accession>
<evidence type="ECO:0000256" key="2">
    <source>
        <dbReference type="ARBA" id="ARBA00007527"/>
    </source>
</evidence>
<comment type="similarity">
    <text evidence="2">Belongs to the DNase II family.</text>
</comment>
<dbReference type="PANTHER" id="PTHR10858:SF2">
    <property type="entry name" value="DEOXYRIBONUCLEASE-2-BETA"/>
    <property type="match status" value="1"/>
</dbReference>
<dbReference type="RefSeq" id="XP_030061644.1">
    <property type="nucleotide sequence ID" value="XM_030205784.1"/>
</dbReference>
<keyword evidence="6" id="KW-1185">Reference proteome</keyword>
<gene>
    <name evidence="7" type="primary">DNASE2B</name>
</gene>
<dbReference type="FunCoup" id="A0A6P7YFL0">
    <property type="interactions" value="251"/>
</dbReference>
<feature type="signal peptide" evidence="5">
    <location>
        <begin position="1"/>
        <end position="28"/>
    </location>
</feature>
<dbReference type="Pfam" id="PF03265">
    <property type="entry name" value="DNase_II"/>
    <property type="match status" value="1"/>
</dbReference>
<sequence>MTAGAVWFRLSFLILIPDVFLWTPPISCRNEAGEPVDWFIVYKLPKYKMNESVGSGLDYMYLDSSSKNWEMSRHLINMSQSAVGQTLEQLYKTYKSQENSTAYMMYNDAIPSGNYSTRQGHTKGILFLDKSQGFWFIHSIPRFPPFPEHGYGYPSTGRRNGQTAICVTYMYDQFSEIATQLLYYNPNVYNCSIPDTFSQALSNLQKICLGSSLPWILVKHLTKLKSAGEENFLHFAKSHFFIDDIYVAWMAQNLETHLLAESWQSADHELPSNCSLPHHVFNIKKIKLPFHSFFYSINDHSKWCVSWKYEDQWTCIGDLNRAKQQAWRSGGFICSQNPNIYKAFRSLVYYYKSCNSTH</sequence>
<evidence type="ECO:0000313" key="6">
    <source>
        <dbReference type="Proteomes" id="UP000515156"/>
    </source>
</evidence>
<protein>
    <recommendedName>
        <fullName evidence="3">deoxyribonuclease II</fullName>
        <ecNumber evidence="3">3.1.22.1</ecNumber>
    </recommendedName>
</protein>
<dbReference type="InterPro" id="IPR004947">
    <property type="entry name" value="DNase_II"/>
</dbReference>
<name>A0A6P7YFL0_9AMPH</name>
<evidence type="ECO:0000256" key="1">
    <source>
        <dbReference type="ARBA" id="ARBA00000447"/>
    </source>
</evidence>
<dbReference type="KEGG" id="muo:115471880"/>
<evidence type="ECO:0000313" key="7">
    <source>
        <dbReference type="RefSeq" id="XP_030061644.1"/>
    </source>
</evidence>
<keyword evidence="4" id="KW-0378">Hydrolase</keyword>
<organism evidence="6 7">
    <name type="scientific">Microcaecilia unicolor</name>
    <dbReference type="NCBI Taxonomy" id="1415580"/>
    <lineage>
        <taxon>Eukaryota</taxon>
        <taxon>Metazoa</taxon>
        <taxon>Chordata</taxon>
        <taxon>Craniata</taxon>
        <taxon>Vertebrata</taxon>
        <taxon>Euteleostomi</taxon>
        <taxon>Amphibia</taxon>
        <taxon>Gymnophiona</taxon>
        <taxon>Siphonopidae</taxon>
        <taxon>Microcaecilia</taxon>
    </lineage>
</organism>
<evidence type="ECO:0000256" key="4">
    <source>
        <dbReference type="ARBA" id="ARBA00022801"/>
    </source>
</evidence>
<dbReference type="AlphaFoldDB" id="A0A6P7YFL0"/>
<dbReference type="GO" id="GO:0004531">
    <property type="term" value="F:deoxyribonuclease II activity"/>
    <property type="evidence" value="ECO:0007669"/>
    <property type="project" value="UniProtKB-EC"/>
</dbReference>
<proteinExistence type="inferred from homology"/>
<dbReference type="Proteomes" id="UP000515156">
    <property type="component" value="Chromosome 6"/>
</dbReference>
<dbReference type="GO" id="GO:0006309">
    <property type="term" value="P:apoptotic DNA fragmentation"/>
    <property type="evidence" value="ECO:0007669"/>
    <property type="project" value="TreeGrafter"/>
</dbReference>
<dbReference type="PANTHER" id="PTHR10858">
    <property type="entry name" value="DEOXYRIBONUCLEASE II"/>
    <property type="match status" value="1"/>
</dbReference>
<evidence type="ECO:0000256" key="3">
    <source>
        <dbReference type="ARBA" id="ARBA00012036"/>
    </source>
</evidence>
<comment type="catalytic activity">
    <reaction evidence="1">
        <text>Endonucleolytic cleavage to nucleoside 3'-phosphates and 3'-phosphooligonucleotide end-products.</text>
        <dbReference type="EC" id="3.1.22.1"/>
    </reaction>
</comment>
<evidence type="ECO:0000256" key="5">
    <source>
        <dbReference type="SAM" id="SignalP"/>
    </source>
</evidence>
<keyword evidence="5" id="KW-0732">Signal</keyword>
<dbReference type="InParanoid" id="A0A6P7YFL0"/>
<dbReference type="CTD" id="58511"/>
<feature type="chain" id="PRO_5027746267" description="deoxyribonuclease II" evidence="5">
    <location>
        <begin position="29"/>
        <end position="358"/>
    </location>
</feature>